<dbReference type="Gene3D" id="3.30.1050.10">
    <property type="entry name" value="SCP2 sterol-binding domain"/>
    <property type="match status" value="1"/>
</dbReference>
<dbReference type="Pfam" id="PF01638">
    <property type="entry name" value="HxlR"/>
    <property type="match status" value="1"/>
</dbReference>
<reference evidence="5" key="1">
    <citation type="submission" date="2022-10" db="EMBL/GenBank/DDBJ databases">
        <title>The complete genomes of actinobacterial strains from the NBC collection.</title>
        <authorList>
            <person name="Joergensen T.S."/>
            <person name="Alvarez Arevalo M."/>
            <person name="Sterndorff E.B."/>
            <person name="Faurdal D."/>
            <person name="Vuksanovic O."/>
            <person name="Mourched A.-S."/>
            <person name="Charusanti P."/>
            <person name="Shaw S."/>
            <person name="Blin K."/>
            <person name="Weber T."/>
        </authorList>
    </citation>
    <scope>NUCLEOTIDE SEQUENCE</scope>
    <source>
        <strain evidence="5">NBC_00254</strain>
    </source>
</reference>
<evidence type="ECO:0000313" key="6">
    <source>
        <dbReference type="Proteomes" id="UP001432011"/>
    </source>
</evidence>
<feature type="domain" description="HTH hxlR-type" evidence="4">
    <location>
        <begin position="10"/>
        <end position="108"/>
    </location>
</feature>
<dbReference type="SUPFAM" id="SSF46785">
    <property type="entry name" value="Winged helix' DNA-binding domain"/>
    <property type="match status" value="1"/>
</dbReference>
<dbReference type="Gene3D" id="1.10.10.10">
    <property type="entry name" value="Winged helix-like DNA-binding domain superfamily/Winged helix DNA-binding domain"/>
    <property type="match status" value="1"/>
</dbReference>
<name>A0ABZ1SLE8_9ACTN</name>
<evidence type="ECO:0000256" key="3">
    <source>
        <dbReference type="ARBA" id="ARBA00023163"/>
    </source>
</evidence>
<organism evidence="5 6">
    <name type="scientific">Microbispora hainanensis</name>
    <dbReference type="NCBI Taxonomy" id="568844"/>
    <lineage>
        <taxon>Bacteria</taxon>
        <taxon>Bacillati</taxon>
        <taxon>Actinomycetota</taxon>
        <taxon>Actinomycetes</taxon>
        <taxon>Streptosporangiales</taxon>
        <taxon>Streptosporangiaceae</taxon>
        <taxon>Microbispora</taxon>
    </lineage>
</organism>
<evidence type="ECO:0000256" key="2">
    <source>
        <dbReference type="ARBA" id="ARBA00023125"/>
    </source>
</evidence>
<dbReference type="InterPro" id="IPR036390">
    <property type="entry name" value="WH_DNA-bd_sf"/>
</dbReference>
<sequence>MSQRSYGDGCGAALALDVVGERWALHIVRELVFGPKRFRDLRNALPNASQNVLSQRLRELEHEGVVRRVELGPPVSARAYELTDSGRELEPVLIELARWGARRATLGGAEMSTDAFMLLLKVFYRPPAPDTPSLTVRLVVGVDAFDITATPSGVSVARGGHSQAHATVRADVRTLRALIFTGLTVAEAADAGDVLVTGDTDAAQRFFRLFDKGR</sequence>
<dbReference type="Proteomes" id="UP001432011">
    <property type="component" value="Chromosome"/>
</dbReference>
<accession>A0ABZ1SLE8</accession>
<dbReference type="PROSITE" id="PS51118">
    <property type="entry name" value="HTH_HXLR"/>
    <property type="match status" value="1"/>
</dbReference>
<proteinExistence type="predicted"/>
<keyword evidence="1" id="KW-0805">Transcription regulation</keyword>
<keyword evidence="2" id="KW-0238">DNA-binding</keyword>
<dbReference type="PANTHER" id="PTHR33204">
    <property type="entry name" value="TRANSCRIPTIONAL REGULATOR, MARR FAMILY"/>
    <property type="match status" value="1"/>
</dbReference>
<keyword evidence="3" id="KW-0804">Transcription</keyword>
<dbReference type="InterPro" id="IPR036527">
    <property type="entry name" value="SCP2_sterol-bd_dom_sf"/>
</dbReference>
<dbReference type="EMBL" id="CP108085">
    <property type="protein sequence ID" value="WUP73058.1"/>
    <property type="molecule type" value="Genomic_DNA"/>
</dbReference>
<evidence type="ECO:0000313" key="5">
    <source>
        <dbReference type="EMBL" id="WUP73058.1"/>
    </source>
</evidence>
<keyword evidence="6" id="KW-1185">Reference proteome</keyword>
<protein>
    <submittedName>
        <fullName evidence="5">Winged helix-turn-helix transcriptional regulator</fullName>
    </submittedName>
</protein>
<dbReference type="InterPro" id="IPR036388">
    <property type="entry name" value="WH-like_DNA-bd_sf"/>
</dbReference>
<evidence type="ECO:0000259" key="4">
    <source>
        <dbReference type="PROSITE" id="PS51118"/>
    </source>
</evidence>
<dbReference type="SUPFAM" id="SSF55718">
    <property type="entry name" value="SCP-like"/>
    <property type="match status" value="1"/>
</dbReference>
<dbReference type="RefSeq" id="WP_328708664.1">
    <property type="nucleotide sequence ID" value="NZ_CP108085.1"/>
</dbReference>
<evidence type="ECO:0000256" key="1">
    <source>
        <dbReference type="ARBA" id="ARBA00023015"/>
    </source>
</evidence>
<dbReference type="PANTHER" id="PTHR33204:SF18">
    <property type="entry name" value="TRANSCRIPTIONAL REGULATORY PROTEIN"/>
    <property type="match status" value="1"/>
</dbReference>
<gene>
    <name evidence="5" type="ORF">OG913_27060</name>
</gene>
<dbReference type="InterPro" id="IPR002577">
    <property type="entry name" value="HTH_HxlR"/>
</dbReference>